<sequence length="81" mass="9221">MNWDQIEGNWKQMAGRVKEKWGLLTDSEILAAAGKREQLAGLLQERYGYAKQQADQALDEFSDELNSSPGIERPKSSFFRS</sequence>
<organism evidence="4 5">
    <name type="scientific">Pirellula staleyi (strain ATCC 27377 / DSM 6068 / ICPB 4128)</name>
    <name type="common">Pirella staleyi</name>
    <dbReference type="NCBI Taxonomy" id="530564"/>
    <lineage>
        <taxon>Bacteria</taxon>
        <taxon>Pseudomonadati</taxon>
        <taxon>Planctomycetota</taxon>
        <taxon>Planctomycetia</taxon>
        <taxon>Pirellulales</taxon>
        <taxon>Pirellulaceae</taxon>
        <taxon>Pirellula</taxon>
    </lineage>
</organism>
<dbReference type="EMBL" id="CP001848">
    <property type="protein sequence ID" value="ADB15514.1"/>
    <property type="molecule type" value="Genomic_DNA"/>
</dbReference>
<gene>
    <name evidence="4" type="ordered locus">Psta_0829</name>
</gene>
<dbReference type="PANTHER" id="PTHR34977">
    <property type="entry name" value="UPF0337 PROTEIN YJBJ"/>
    <property type="match status" value="1"/>
</dbReference>
<dbReference type="eggNOG" id="COG3237">
    <property type="taxonomic scope" value="Bacteria"/>
</dbReference>
<evidence type="ECO:0000256" key="1">
    <source>
        <dbReference type="ARBA" id="ARBA00009129"/>
    </source>
</evidence>
<evidence type="ECO:0000313" key="5">
    <source>
        <dbReference type="Proteomes" id="UP000001887"/>
    </source>
</evidence>
<dbReference type="Proteomes" id="UP000001887">
    <property type="component" value="Chromosome"/>
</dbReference>
<dbReference type="HOGENOM" id="CLU_135567_4_1_0"/>
<dbReference type="KEGG" id="psl:Psta_0829"/>
<proteinExistence type="inferred from homology"/>
<name>D2R6D6_PIRSD</name>
<feature type="region of interest" description="Disordered" evidence="2">
    <location>
        <begin position="61"/>
        <end position="81"/>
    </location>
</feature>
<dbReference type="SUPFAM" id="SSF69047">
    <property type="entry name" value="Hypothetical protein YjbJ"/>
    <property type="match status" value="1"/>
</dbReference>
<dbReference type="OrthoDB" id="9796058at2"/>
<accession>D2R6D6</accession>
<evidence type="ECO:0000313" key="4">
    <source>
        <dbReference type="EMBL" id="ADB15514.1"/>
    </source>
</evidence>
<dbReference type="Pfam" id="PF05532">
    <property type="entry name" value="CsbD"/>
    <property type="match status" value="1"/>
</dbReference>
<dbReference type="Gene3D" id="1.10.1470.10">
    <property type="entry name" value="YjbJ"/>
    <property type="match status" value="1"/>
</dbReference>
<dbReference type="PANTHER" id="PTHR34977:SF1">
    <property type="entry name" value="UPF0337 PROTEIN YJBJ"/>
    <property type="match status" value="1"/>
</dbReference>
<dbReference type="InterPro" id="IPR026042">
    <property type="entry name" value="YjbJ"/>
</dbReference>
<dbReference type="InterPro" id="IPR036629">
    <property type="entry name" value="YjbJ_sf"/>
</dbReference>
<dbReference type="AlphaFoldDB" id="D2R6D6"/>
<protein>
    <submittedName>
        <fullName evidence="4">CsbD family protein</fullName>
    </submittedName>
</protein>
<dbReference type="InterPro" id="IPR008462">
    <property type="entry name" value="CsbD"/>
</dbReference>
<reference evidence="4 5" key="1">
    <citation type="journal article" date="2009" name="Stand. Genomic Sci.">
        <title>Complete genome sequence of Pirellula staleyi type strain (ATCC 27377).</title>
        <authorList>
            <person name="Clum A."/>
            <person name="Tindall B.J."/>
            <person name="Sikorski J."/>
            <person name="Ivanova N."/>
            <person name="Mavrommatis K."/>
            <person name="Lucas S."/>
            <person name="Glavina del Rio T."/>
            <person name="Nolan M."/>
            <person name="Chen F."/>
            <person name="Tice H."/>
            <person name="Pitluck S."/>
            <person name="Cheng J.F."/>
            <person name="Chertkov O."/>
            <person name="Brettin T."/>
            <person name="Han C."/>
            <person name="Detter J.C."/>
            <person name="Kuske C."/>
            <person name="Bruce D."/>
            <person name="Goodwin L."/>
            <person name="Ovchinikova G."/>
            <person name="Pati A."/>
            <person name="Mikhailova N."/>
            <person name="Chen A."/>
            <person name="Palaniappan K."/>
            <person name="Land M."/>
            <person name="Hauser L."/>
            <person name="Chang Y.J."/>
            <person name="Jeffries C.D."/>
            <person name="Chain P."/>
            <person name="Rohde M."/>
            <person name="Goker M."/>
            <person name="Bristow J."/>
            <person name="Eisen J.A."/>
            <person name="Markowitz V."/>
            <person name="Hugenholtz P."/>
            <person name="Kyrpides N.C."/>
            <person name="Klenk H.P."/>
            <person name="Lapidus A."/>
        </authorList>
    </citation>
    <scope>NUCLEOTIDE SEQUENCE [LARGE SCALE GENOMIC DNA]</scope>
    <source>
        <strain evidence="5">ATCC 27377 / DSM 6068 / ICPB 4128</strain>
    </source>
</reference>
<feature type="domain" description="CsbD-like" evidence="3">
    <location>
        <begin position="4"/>
        <end position="55"/>
    </location>
</feature>
<keyword evidence="5" id="KW-1185">Reference proteome</keyword>
<dbReference type="InterPro" id="IPR050423">
    <property type="entry name" value="UPF0337_stress_rsp"/>
</dbReference>
<comment type="similarity">
    <text evidence="1">Belongs to the UPF0337 (CsbD) family.</text>
</comment>
<dbReference type="STRING" id="530564.Psta_0829"/>
<evidence type="ECO:0000256" key="2">
    <source>
        <dbReference type="SAM" id="MobiDB-lite"/>
    </source>
</evidence>
<dbReference type="PIRSF" id="PIRSF039008">
    <property type="entry name" value="YjbJ"/>
    <property type="match status" value="1"/>
</dbReference>
<evidence type="ECO:0000259" key="3">
    <source>
        <dbReference type="Pfam" id="PF05532"/>
    </source>
</evidence>